<dbReference type="Proteomes" id="UP000677054">
    <property type="component" value="Unassembled WGS sequence"/>
</dbReference>
<organism evidence="2">
    <name type="scientific">Darwinula stevensoni</name>
    <dbReference type="NCBI Taxonomy" id="69355"/>
    <lineage>
        <taxon>Eukaryota</taxon>
        <taxon>Metazoa</taxon>
        <taxon>Ecdysozoa</taxon>
        <taxon>Arthropoda</taxon>
        <taxon>Crustacea</taxon>
        <taxon>Oligostraca</taxon>
        <taxon>Ostracoda</taxon>
        <taxon>Podocopa</taxon>
        <taxon>Podocopida</taxon>
        <taxon>Darwinulocopina</taxon>
        <taxon>Darwinuloidea</taxon>
        <taxon>Darwinulidae</taxon>
        <taxon>Darwinula</taxon>
    </lineage>
</organism>
<evidence type="ECO:0000313" key="2">
    <source>
        <dbReference type="EMBL" id="CAD7253749.1"/>
    </source>
</evidence>
<dbReference type="EMBL" id="CAJPEV010006572">
    <property type="protein sequence ID" value="CAG0904218.1"/>
    <property type="molecule type" value="Genomic_DNA"/>
</dbReference>
<reference evidence="2" key="1">
    <citation type="submission" date="2020-11" db="EMBL/GenBank/DDBJ databases">
        <authorList>
            <person name="Tran Van P."/>
        </authorList>
    </citation>
    <scope>NUCLEOTIDE SEQUENCE</scope>
</reference>
<feature type="region of interest" description="Disordered" evidence="1">
    <location>
        <begin position="1"/>
        <end position="153"/>
    </location>
</feature>
<feature type="compositionally biased region" description="Basic and acidic residues" evidence="1">
    <location>
        <begin position="15"/>
        <end position="27"/>
    </location>
</feature>
<proteinExistence type="predicted"/>
<evidence type="ECO:0000313" key="3">
    <source>
        <dbReference type="Proteomes" id="UP000677054"/>
    </source>
</evidence>
<evidence type="ECO:0000256" key="1">
    <source>
        <dbReference type="SAM" id="MobiDB-lite"/>
    </source>
</evidence>
<feature type="non-terminal residue" evidence="2">
    <location>
        <position position="153"/>
    </location>
</feature>
<sequence>GRLPHRPRLGPAEGGGREAVHRDEPGAARRGARREAQASGSQPRFVFATGGDGPTGILRRDHLLRGQGEAVPRGPGRGADGRAALRPHASQAGEGEADPRGLAGPGRDVPAGHGGRGRTAQRRQEAPQGHAEAQPPALRMGFVEKSSPKNFHC</sequence>
<dbReference type="EMBL" id="LR906089">
    <property type="protein sequence ID" value="CAD7253749.1"/>
    <property type="molecule type" value="Genomic_DNA"/>
</dbReference>
<protein>
    <submittedName>
        <fullName evidence="2">Uncharacterized protein</fullName>
    </submittedName>
</protein>
<keyword evidence="3" id="KW-1185">Reference proteome</keyword>
<accession>A0A7R9AGU0</accession>
<gene>
    <name evidence="2" type="ORF">DSTB1V02_LOCUS13496</name>
</gene>
<name>A0A7R9AGU0_9CRUS</name>
<dbReference type="AlphaFoldDB" id="A0A7R9AGU0"/>